<dbReference type="EMBL" id="BLAY01000034">
    <property type="protein sequence ID" value="GET37834.1"/>
    <property type="molecule type" value="Genomic_DNA"/>
</dbReference>
<keyword evidence="1" id="KW-0812">Transmembrane</keyword>
<dbReference type="InterPro" id="IPR025889">
    <property type="entry name" value="GSP17M-like_dom"/>
</dbReference>
<keyword evidence="4" id="KW-1185">Reference proteome</keyword>
<keyword evidence="1" id="KW-1133">Transmembrane helix</keyword>
<protein>
    <submittedName>
        <fullName evidence="3">Signal transduction histidine kinase (STHK), LytS</fullName>
    </submittedName>
</protein>
<keyword evidence="3" id="KW-0808">Transferase</keyword>
<feature type="transmembrane region" description="Helical" evidence="1">
    <location>
        <begin position="97"/>
        <end position="130"/>
    </location>
</feature>
<organism evidence="3 4">
    <name type="scientific">Microseira wollei NIES-4236</name>
    <dbReference type="NCBI Taxonomy" id="2530354"/>
    <lineage>
        <taxon>Bacteria</taxon>
        <taxon>Bacillati</taxon>
        <taxon>Cyanobacteriota</taxon>
        <taxon>Cyanophyceae</taxon>
        <taxon>Oscillatoriophycideae</taxon>
        <taxon>Aerosakkonematales</taxon>
        <taxon>Aerosakkonemataceae</taxon>
        <taxon>Microseira</taxon>
    </lineage>
</organism>
<dbReference type="RefSeq" id="WP_226579984.1">
    <property type="nucleotide sequence ID" value="NZ_BLAY01000034.1"/>
</dbReference>
<sequence>MALGSRKRAIGVFPTRAEAESALTELRDSGFPMDRVSVVAKDSDRRNDIAGVETTERIGNKADEGAATGAITGGALGGLTGLLVGLGALAIPGIGPVMLAGATATAIATTLSGTAIGAAAGGLIGALIGLGIPEERARVYNERVSRGEYLVMVEGSQDDIHRAQAILSRRGIQEWGIYDMPESYGSPAGYAGVDTARTGYTNDVTYRQGDVTDVDDKVIIIDRREEVR</sequence>
<dbReference type="PANTHER" id="PTHR36109">
    <property type="entry name" value="MEMBRANE PROTEIN-RELATED"/>
    <property type="match status" value="1"/>
</dbReference>
<gene>
    <name evidence="3" type="ORF">MiSe_25880</name>
</gene>
<keyword evidence="1" id="KW-0472">Membrane</keyword>
<evidence type="ECO:0000256" key="1">
    <source>
        <dbReference type="SAM" id="Phobius"/>
    </source>
</evidence>
<accession>A0AAV3X6S6</accession>
<dbReference type="PANTHER" id="PTHR36109:SF2">
    <property type="entry name" value="MEMBRANE PROTEIN"/>
    <property type="match status" value="1"/>
</dbReference>
<dbReference type="InterPro" id="IPR052948">
    <property type="entry name" value="Low_temp-induced_all0457"/>
</dbReference>
<dbReference type="Proteomes" id="UP001050975">
    <property type="component" value="Unassembled WGS sequence"/>
</dbReference>
<dbReference type="GO" id="GO:0016301">
    <property type="term" value="F:kinase activity"/>
    <property type="evidence" value="ECO:0007669"/>
    <property type="project" value="UniProtKB-KW"/>
</dbReference>
<name>A0AAV3X6S6_9CYAN</name>
<reference evidence="3" key="1">
    <citation type="submission" date="2019-10" db="EMBL/GenBank/DDBJ databases">
        <title>Draft genome sequece of Microseira wollei NIES-4236.</title>
        <authorList>
            <person name="Yamaguchi H."/>
            <person name="Suzuki S."/>
            <person name="Kawachi M."/>
        </authorList>
    </citation>
    <scope>NUCLEOTIDE SEQUENCE</scope>
    <source>
        <strain evidence="3">NIES-4236</strain>
    </source>
</reference>
<keyword evidence="3" id="KW-0418">Kinase</keyword>
<feature type="transmembrane region" description="Helical" evidence="1">
    <location>
        <begin position="66"/>
        <end position="91"/>
    </location>
</feature>
<comment type="caution">
    <text evidence="3">The sequence shown here is derived from an EMBL/GenBank/DDBJ whole genome shotgun (WGS) entry which is preliminary data.</text>
</comment>
<evidence type="ECO:0000259" key="2">
    <source>
        <dbReference type="Pfam" id="PF11181"/>
    </source>
</evidence>
<feature type="domain" description="General stress protein 17M-like" evidence="2">
    <location>
        <begin position="10"/>
        <end position="73"/>
    </location>
</feature>
<proteinExistence type="predicted"/>
<evidence type="ECO:0000313" key="3">
    <source>
        <dbReference type="EMBL" id="GET37834.1"/>
    </source>
</evidence>
<dbReference type="AlphaFoldDB" id="A0AAV3X6S6"/>
<dbReference type="Pfam" id="PF11181">
    <property type="entry name" value="YflT"/>
    <property type="match status" value="1"/>
</dbReference>
<evidence type="ECO:0000313" key="4">
    <source>
        <dbReference type="Proteomes" id="UP001050975"/>
    </source>
</evidence>